<accession>A0A671VQE5</accession>
<dbReference type="InParanoid" id="A0A671VQE5"/>
<dbReference type="PANTHER" id="PTHR22761:SF77">
    <property type="entry name" value="CHARGED MULTIVESICULAR BODY PROTEIN 4C"/>
    <property type="match status" value="1"/>
</dbReference>
<dbReference type="PANTHER" id="PTHR22761">
    <property type="entry name" value="CHARGED MULTIVESICULAR BODY PROTEIN"/>
    <property type="match status" value="1"/>
</dbReference>
<comment type="similarity">
    <text evidence="3">Belongs to the SNF7 family.</text>
</comment>
<evidence type="ECO:0000256" key="5">
    <source>
        <dbReference type="ARBA" id="ARBA00022490"/>
    </source>
</evidence>
<evidence type="ECO:0000256" key="6">
    <source>
        <dbReference type="ARBA" id="ARBA00022753"/>
    </source>
</evidence>
<protein>
    <submittedName>
        <fullName evidence="11">Charged multivesicular body protein 4C</fullName>
    </submittedName>
</protein>
<reference evidence="11" key="3">
    <citation type="submission" date="2025-09" db="UniProtKB">
        <authorList>
            <consortium name="Ensembl"/>
        </authorList>
    </citation>
    <scope>IDENTIFICATION</scope>
</reference>
<comment type="subcellular location">
    <subcellularLocation>
        <location evidence="1">Cytoplasm</location>
        <location evidence="1">Cytosol</location>
    </subcellularLocation>
    <subcellularLocation>
        <location evidence="2">Late endosome membrane</location>
        <topology evidence="2">Peripheral membrane protein</topology>
    </subcellularLocation>
</comment>
<keyword evidence="5" id="KW-0963">Cytoplasm</keyword>
<dbReference type="GO" id="GO:0006900">
    <property type="term" value="P:vesicle budding from membrane"/>
    <property type="evidence" value="ECO:0007669"/>
    <property type="project" value="TreeGrafter"/>
</dbReference>
<reference evidence="11" key="1">
    <citation type="submission" date="2021-04" db="EMBL/GenBank/DDBJ databases">
        <authorList>
            <consortium name="Wellcome Sanger Institute Data Sharing"/>
        </authorList>
    </citation>
    <scope>NUCLEOTIDE SEQUENCE [LARGE SCALE GENOMIC DNA]</scope>
</reference>
<dbReference type="GO" id="GO:0005829">
    <property type="term" value="C:cytosol"/>
    <property type="evidence" value="ECO:0007669"/>
    <property type="project" value="UniProtKB-SubCell"/>
</dbReference>
<dbReference type="Ensembl" id="ENSSAUT00010030820.1">
    <property type="protein sequence ID" value="ENSSAUP00010029223.1"/>
    <property type="gene ID" value="ENSSAUG00010012566.1"/>
</dbReference>
<keyword evidence="7" id="KW-0653">Protein transport</keyword>
<keyword evidence="9" id="KW-0472">Membrane</keyword>
<evidence type="ECO:0000256" key="3">
    <source>
        <dbReference type="ARBA" id="ARBA00006190"/>
    </source>
</evidence>
<evidence type="ECO:0000313" key="12">
    <source>
        <dbReference type="Proteomes" id="UP000472265"/>
    </source>
</evidence>
<keyword evidence="8" id="KW-0175">Coiled coil</keyword>
<evidence type="ECO:0000256" key="7">
    <source>
        <dbReference type="ARBA" id="ARBA00022927"/>
    </source>
</evidence>
<dbReference type="GO" id="GO:0015031">
    <property type="term" value="P:protein transport"/>
    <property type="evidence" value="ECO:0007669"/>
    <property type="project" value="UniProtKB-KW"/>
</dbReference>
<evidence type="ECO:0000256" key="10">
    <source>
        <dbReference type="SAM" id="MobiDB-lite"/>
    </source>
</evidence>
<dbReference type="GeneTree" id="ENSGT00940000159257"/>
<keyword evidence="12" id="KW-1185">Reference proteome</keyword>
<dbReference type="Proteomes" id="UP000472265">
    <property type="component" value="Chromosome 19"/>
</dbReference>
<dbReference type="GO" id="GO:0031902">
    <property type="term" value="C:late endosome membrane"/>
    <property type="evidence" value="ECO:0007669"/>
    <property type="project" value="UniProtKB-SubCell"/>
</dbReference>
<dbReference type="InterPro" id="IPR005024">
    <property type="entry name" value="Snf7_fam"/>
</dbReference>
<dbReference type="GO" id="GO:0032511">
    <property type="term" value="P:late endosome to vacuole transport via multivesicular body sorting pathway"/>
    <property type="evidence" value="ECO:0007669"/>
    <property type="project" value="TreeGrafter"/>
</dbReference>
<proteinExistence type="inferred from homology"/>
<evidence type="ECO:0000256" key="9">
    <source>
        <dbReference type="ARBA" id="ARBA00023136"/>
    </source>
</evidence>
<organism evidence="11 12">
    <name type="scientific">Sparus aurata</name>
    <name type="common">Gilthead sea bream</name>
    <dbReference type="NCBI Taxonomy" id="8175"/>
    <lineage>
        <taxon>Eukaryota</taxon>
        <taxon>Metazoa</taxon>
        <taxon>Chordata</taxon>
        <taxon>Craniata</taxon>
        <taxon>Vertebrata</taxon>
        <taxon>Euteleostomi</taxon>
        <taxon>Actinopterygii</taxon>
        <taxon>Neopterygii</taxon>
        <taxon>Teleostei</taxon>
        <taxon>Neoteleostei</taxon>
        <taxon>Acanthomorphata</taxon>
        <taxon>Eupercaria</taxon>
        <taxon>Spariformes</taxon>
        <taxon>Sparidae</taxon>
        <taxon>Sparus</taxon>
    </lineage>
</organism>
<keyword evidence="6" id="KW-0967">Endosome</keyword>
<feature type="region of interest" description="Disordered" evidence="10">
    <location>
        <begin position="203"/>
        <end position="252"/>
    </location>
</feature>
<dbReference type="GO" id="GO:0005771">
    <property type="term" value="C:multivesicular body"/>
    <property type="evidence" value="ECO:0007669"/>
    <property type="project" value="TreeGrafter"/>
</dbReference>
<sequence>FYKEARVAKSSRPFLSDSIREVAANELPSLIIHRGGSRFFCKSSITSTTHLFSSKQRTLLCCEAQPLFSYIRSRDAHAQFYPSSLPIGCPSCLSALQALKRKKRLEQQLTQIDGTLSTIEFQREALENSHTNTEVLKNMGFAAKAMKQVHENMDIDKIDDLMADITEQQDVAREISDAISRPFGDEFDEDELMAELAELEEAELEESMDRMGGLPSVPSSRLPKTRPSQRASTKKRAEEEDNDMKALASWAI</sequence>
<reference evidence="11" key="2">
    <citation type="submission" date="2025-08" db="UniProtKB">
        <authorList>
            <consortium name="Ensembl"/>
        </authorList>
    </citation>
    <scope>IDENTIFICATION</scope>
</reference>
<dbReference type="GO" id="GO:0000815">
    <property type="term" value="C:ESCRT III complex"/>
    <property type="evidence" value="ECO:0007669"/>
    <property type="project" value="TreeGrafter"/>
</dbReference>
<keyword evidence="4" id="KW-0813">Transport</keyword>
<dbReference type="GO" id="GO:0009898">
    <property type="term" value="C:cytoplasmic side of plasma membrane"/>
    <property type="evidence" value="ECO:0007669"/>
    <property type="project" value="TreeGrafter"/>
</dbReference>
<dbReference type="Pfam" id="PF03357">
    <property type="entry name" value="Snf7"/>
    <property type="match status" value="1"/>
</dbReference>
<dbReference type="Gene3D" id="1.10.287.1060">
    <property type="entry name" value="ESAT-6-like"/>
    <property type="match status" value="1"/>
</dbReference>
<evidence type="ECO:0000256" key="2">
    <source>
        <dbReference type="ARBA" id="ARBA00004633"/>
    </source>
</evidence>
<dbReference type="Gene3D" id="6.10.250.1710">
    <property type="match status" value="1"/>
</dbReference>
<evidence type="ECO:0000256" key="8">
    <source>
        <dbReference type="ARBA" id="ARBA00023054"/>
    </source>
</evidence>
<evidence type="ECO:0000256" key="1">
    <source>
        <dbReference type="ARBA" id="ARBA00004514"/>
    </source>
</evidence>
<dbReference type="AlphaFoldDB" id="A0A671VQE5"/>
<evidence type="ECO:0000256" key="4">
    <source>
        <dbReference type="ARBA" id="ARBA00022448"/>
    </source>
</evidence>
<gene>
    <name evidence="11" type="primary">chmp4c</name>
</gene>
<evidence type="ECO:0000313" key="11">
    <source>
        <dbReference type="Ensembl" id="ENSSAUP00010029223.1"/>
    </source>
</evidence>
<name>A0A671VQE5_SPAAU</name>